<dbReference type="Gene3D" id="3.20.20.140">
    <property type="entry name" value="Metal-dependent hydrolases"/>
    <property type="match status" value="1"/>
</dbReference>
<dbReference type="PANTHER" id="PTHR11113">
    <property type="entry name" value="N-ACETYLGLUCOSAMINE-6-PHOSPHATE DEACETYLASE"/>
    <property type="match status" value="1"/>
</dbReference>
<sequence>MPSAARGTARPAASDPHPAADGTPLVLAGAGVVLPTGIAADGELVVDGARIAAAAPHNAPVVDLSGHWVVPGFVDLHNHGGGGASFTSGTVEEVLRGIRTHRLHGTTTLVASTVTGDMDFLTYRAGLLSELAEQGEIAGIHFEGPFISPCRKGAHSEALLRDPQPADVRKLIDAARGRARMLTLATELPGGIDSVRLLVEHGVIAAVGHTDATYEQTVQAIDAGATVATHLFNAMPALGHRAPGPVAALLEDERVTVELINDGTHLHPAVLELAFRHAGADRVAFITDAMDAAGFGDGRYLLGPLEVEVSEGVARLVEGGSIAGSTLTQDRAFKRAVTVDRLPVEDVVRALSANPARLLGMDDRIGSLEPGKDADLVVLDAHFDLKGVMRRGEWVLDPRLG</sequence>
<keyword evidence="2" id="KW-0479">Metal-binding</keyword>
<evidence type="ECO:0000256" key="4">
    <source>
        <dbReference type="ARBA" id="ARBA00023277"/>
    </source>
</evidence>
<dbReference type="PIRSF" id="PIRSF038994">
    <property type="entry name" value="NagA"/>
    <property type="match status" value="1"/>
</dbReference>
<dbReference type="InterPro" id="IPR032466">
    <property type="entry name" value="Metal_Hydrolase"/>
</dbReference>
<protein>
    <submittedName>
        <fullName evidence="8">N-acetylglucosamine-6-phosphate deacetylase</fullName>
        <ecNumber evidence="8">3.5.1.25</ecNumber>
    </submittedName>
</protein>
<dbReference type="EC" id="3.5.1.25" evidence="8"/>
<dbReference type="Pfam" id="PF01979">
    <property type="entry name" value="Amidohydro_1"/>
    <property type="match status" value="1"/>
</dbReference>
<proteinExistence type="inferred from homology"/>
<dbReference type="CDD" id="cd00854">
    <property type="entry name" value="NagA"/>
    <property type="match status" value="1"/>
</dbReference>
<keyword evidence="4 5" id="KW-0119">Carbohydrate metabolism</keyword>
<dbReference type="Proteomes" id="UP001589709">
    <property type="component" value="Unassembled WGS sequence"/>
</dbReference>
<comment type="similarity">
    <text evidence="1 5">Belongs to the metallo-dependent hydrolases superfamily. NagA family.</text>
</comment>
<dbReference type="InterPro" id="IPR011059">
    <property type="entry name" value="Metal-dep_hydrolase_composite"/>
</dbReference>
<reference evidence="8 9" key="1">
    <citation type="submission" date="2024-09" db="EMBL/GenBank/DDBJ databases">
        <authorList>
            <person name="Sun Q."/>
            <person name="Mori K."/>
        </authorList>
    </citation>
    <scope>NUCLEOTIDE SEQUENCE [LARGE SCALE GENOMIC DNA]</scope>
    <source>
        <strain evidence="8 9">JCM 6917</strain>
    </source>
</reference>
<name>A0ABV5MW21_9ACTN</name>
<feature type="region of interest" description="Disordered" evidence="6">
    <location>
        <begin position="1"/>
        <end position="21"/>
    </location>
</feature>
<evidence type="ECO:0000256" key="2">
    <source>
        <dbReference type="ARBA" id="ARBA00022723"/>
    </source>
</evidence>
<keyword evidence="3 5" id="KW-0378">Hydrolase</keyword>
<gene>
    <name evidence="8" type="primary">nagA</name>
    <name evidence="8" type="ORF">ACFF45_05730</name>
</gene>
<evidence type="ECO:0000256" key="6">
    <source>
        <dbReference type="SAM" id="MobiDB-lite"/>
    </source>
</evidence>
<dbReference type="InterPro" id="IPR006680">
    <property type="entry name" value="Amidohydro-rel"/>
</dbReference>
<dbReference type="PANTHER" id="PTHR11113:SF14">
    <property type="entry name" value="N-ACETYLGLUCOSAMINE-6-PHOSPHATE DEACETYLASE"/>
    <property type="match status" value="1"/>
</dbReference>
<accession>A0ABV5MW21</accession>
<dbReference type="GO" id="GO:0008448">
    <property type="term" value="F:N-acetylglucosamine-6-phosphate deacetylase activity"/>
    <property type="evidence" value="ECO:0007669"/>
    <property type="project" value="UniProtKB-EC"/>
</dbReference>
<dbReference type="RefSeq" id="WP_381342841.1">
    <property type="nucleotide sequence ID" value="NZ_JBHMCY010000007.1"/>
</dbReference>
<organism evidence="8 9">
    <name type="scientific">Streptomyces cinereospinus</name>
    <dbReference type="NCBI Taxonomy" id="285561"/>
    <lineage>
        <taxon>Bacteria</taxon>
        <taxon>Bacillati</taxon>
        <taxon>Actinomycetota</taxon>
        <taxon>Actinomycetes</taxon>
        <taxon>Kitasatosporales</taxon>
        <taxon>Streptomycetaceae</taxon>
        <taxon>Streptomyces</taxon>
    </lineage>
</organism>
<dbReference type="EMBL" id="JBHMCY010000007">
    <property type="protein sequence ID" value="MFB9462228.1"/>
    <property type="molecule type" value="Genomic_DNA"/>
</dbReference>
<dbReference type="SUPFAM" id="SSF51556">
    <property type="entry name" value="Metallo-dependent hydrolases"/>
    <property type="match status" value="1"/>
</dbReference>
<dbReference type="SUPFAM" id="SSF51338">
    <property type="entry name" value="Composite domain of metallo-dependent hydrolases"/>
    <property type="match status" value="1"/>
</dbReference>
<evidence type="ECO:0000256" key="5">
    <source>
        <dbReference type="PIRNR" id="PIRNR038994"/>
    </source>
</evidence>
<evidence type="ECO:0000313" key="9">
    <source>
        <dbReference type="Proteomes" id="UP001589709"/>
    </source>
</evidence>
<evidence type="ECO:0000256" key="1">
    <source>
        <dbReference type="ARBA" id="ARBA00010716"/>
    </source>
</evidence>
<evidence type="ECO:0000259" key="7">
    <source>
        <dbReference type="Pfam" id="PF01979"/>
    </source>
</evidence>
<evidence type="ECO:0000313" key="8">
    <source>
        <dbReference type="EMBL" id="MFB9462228.1"/>
    </source>
</evidence>
<dbReference type="InterPro" id="IPR003764">
    <property type="entry name" value="GlcNAc_6-P_deAcase"/>
</dbReference>
<dbReference type="Gene3D" id="2.30.40.10">
    <property type="entry name" value="Urease, subunit C, domain 1"/>
    <property type="match status" value="1"/>
</dbReference>
<keyword evidence="9" id="KW-1185">Reference proteome</keyword>
<comment type="caution">
    <text evidence="8">The sequence shown here is derived from an EMBL/GenBank/DDBJ whole genome shotgun (WGS) entry which is preliminary data.</text>
</comment>
<feature type="domain" description="Amidohydrolase-related" evidence="7">
    <location>
        <begin position="68"/>
        <end position="395"/>
    </location>
</feature>
<dbReference type="NCBIfam" id="TIGR00221">
    <property type="entry name" value="nagA"/>
    <property type="match status" value="1"/>
</dbReference>
<evidence type="ECO:0000256" key="3">
    <source>
        <dbReference type="ARBA" id="ARBA00022801"/>
    </source>
</evidence>